<name>A0A8J8W9X3_CHIOP</name>
<organism evidence="1 2">
    <name type="scientific">Chionoecetes opilio</name>
    <name type="common">Atlantic snow crab</name>
    <name type="synonym">Cancer opilio</name>
    <dbReference type="NCBI Taxonomy" id="41210"/>
    <lineage>
        <taxon>Eukaryota</taxon>
        <taxon>Metazoa</taxon>
        <taxon>Ecdysozoa</taxon>
        <taxon>Arthropoda</taxon>
        <taxon>Crustacea</taxon>
        <taxon>Multicrustacea</taxon>
        <taxon>Malacostraca</taxon>
        <taxon>Eumalacostraca</taxon>
        <taxon>Eucarida</taxon>
        <taxon>Decapoda</taxon>
        <taxon>Pleocyemata</taxon>
        <taxon>Brachyura</taxon>
        <taxon>Eubrachyura</taxon>
        <taxon>Majoidea</taxon>
        <taxon>Majidae</taxon>
        <taxon>Chionoecetes</taxon>
    </lineage>
</organism>
<dbReference type="AlphaFoldDB" id="A0A8J8W9X3"/>
<gene>
    <name evidence="1" type="ORF">GWK47_027587</name>
</gene>
<sequence>MARGGDGVVRRVEGVVEVCSGGRGRGEGGAESEVKTSAVEGGRRVEGECSEGCGVELKSILESIQDLKRYFDNEVNDFKGVVRKQEIEIRYLKCGGGGPGGVSGGADARDVPGGVPEGDVPRATTNGVVPSKSPGIGDRKVVDHGACPKEIKVNNDHAVCPNSFQVLSGLQEEDKEVRTVDDTSIPEGKILVVGDSQIRHLDSRFCEEKRCV</sequence>
<accession>A0A8J8W9X3</accession>
<protein>
    <submittedName>
        <fullName evidence="1">Uncharacterized protein</fullName>
    </submittedName>
</protein>
<reference evidence="1" key="1">
    <citation type="submission" date="2020-07" db="EMBL/GenBank/DDBJ databases">
        <title>The High-quality genome of the commercially important snow crab, Chionoecetes opilio.</title>
        <authorList>
            <person name="Jeong J.-H."/>
            <person name="Ryu S."/>
        </authorList>
    </citation>
    <scope>NUCLEOTIDE SEQUENCE</scope>
    <source>
        <strain evidence="1">MADBK_172401_WGS</strain>
        <tissue evidence="1">Digestive gland</tissue>
    </source>
</reference>
<dbReference type="Proteomes" id="UP000770661">
    <property type="component" value="Unassembled WGS sequence"/>
</dbReference>
<keyword evidence="2" id="KW-1185">Reference proteome</keyword>
<dbReference type="EMBL" id="JACEEZ010026357">
    <property type="protein sequence ID" value="KAG0693209.1"/>
    <property type="molecule type" value="Genomic_DNA"/>
</dbReference>
<evidence type="ECO:0000313" key="2">
    <source>
        <dbReference type="Proteomes" id="UP000770661"/>
    </source>
</evidence>
<comment type="caution">
    <text evidence="1">The sequence shown here is derived from an EMBL/GenBank/DDBJ whole genome shotgun (WGS) entry which is preliminary data.</text>
</comment>
<evidence type="ECO:0000313" key="1">
    <source>
        <dbReference type="EMBL" id="KAG0693209.1"/>
    </source>
</evidence>
<proteinExistence type="predicted"/>